<dbReference type="GO" id="GO:0034332">
    <property type="term" value="P:adherens junction organization"/>
    <property type="evidence" value="ECO:0007669"/>
    <property type="project" value="TreeGrafter"/>
</dbReference>
<dbReference type="GO" id="GO:0008013">
    <property type="term" value="F:beta-catenin binding"/>
    <property type="evidence" value="ECO:0007669"/>
    <property type="project" value="TreeGrafter"/>
</dbReference>
<accession>A0AAV1HFK2</accession>
<feature type="domain" description="Cadherin" evidence="19">
    <location>
        <begin position="150"/>
        <end position="256"/>
    </location>
</feature>
<evidence type="ECO:0000256" key="5">
    <source>
        <dbReference type="ARBA" id="ARBA00022692"/>
    </source>
</evidence>
<dbReference type="GO" id="GO:0016339">
    <property type="term" value="P:calcium-dependent cell-cell adhesion via plasma membrane cell adhesion molecules"/>
    <property type="evidence" value="ECO:0007669"/>
    <property type="project" value="TreeGrafter"/>
</dbReference>
<evidence type="ECO:0000256" key="6">
    <source>
        <dbReference type="ARBA" id="ARBA00022723"/>
    </source>
</evidence>
<evidence type="ECO:0000256" key="3">
    <source>
        <dbReference type="ARBA" id="ARBA00022475"/>
    </source>
</evidence>
<keyword evidence="10 15" id="KW-0130">Cell adhesion</keyword>
<feature type="domain" description="Cadherin" evidence="19">
    <location>
        <begin position="71"/>
        <end position="145"/>
    </location>
</feature>
<dbReference type="Pfam" id="PF01049">
    <property type="entry name" value="CADH_Y-type_LIR"/>
    <property type="match status" value="1"/>
</dbReference>
<keyword evidence="11 17" id="KW-1133">Transmembrane helix</keyword>
<keyword evidence="8" id="KW-0677">Repeat</keyword>
<dbReference type="CDD" id="cd11304">
    <property type="entry name" value="Cadherin_repeat"/>
    <property type="match status" value="4"/>
</dbReference>
<keyword evidence="4" id="KW-0963">Cytoplasm</keyword>
<keyword evidence="6" id="KW-0479">Metal-binding</keyword>
<dbReference type="GO" id="GO:0045296">
    <property type="term" value="F:cadherin binding"/>
    <property type="evidence" value="ECO:0007669"/>
    <property type="project" value="TreeGrafter"/>
</dbReference>
<proteinExistence type="predicted"/>
<dbReference type="InterPro" id="IPR002126">
    <property type="entry name" value="Cadherin-like_dom"/>
</dbReference>
<evidence type="ECO:0000256" key="13">
    <source>
        <dbReference type="ARBA" id="ARBA00023180"/>
    </source>
</evidence>
<dbReference type="PROSITE" id="PS50268">
    <property type="entry name" value="CADHERIN_2"/>
    <property type="match status" value="5"/>
</dbReference>
<evidence type="ECO:0000256" key="8">
    <source>
        <dbReference type="ARBA" id="ARBA00022737"/>
    </source>
</evidence>
<dbReference type="GO" id="GO:0005509">
    <property type="term" value="F:calcium ion binding"/>
    <property type="evidence" value="ECO:0007669"/>
    <property type="project" value="UniProtKB-UniRule"/>
</dbReference>
<evidence type="ECO:0000256" key="17">
    <source>
        <dbReference type="SAM" id="Phobius"/>
    </source>
</evidence>
<feature type="domain" description="Cadherin" evidence="19">
    <location>
        <begin position="274"/>
        <end position="379"/>
    </location>
</feature>
<feature type="transmembrane region" description="Helical" evidence="17">
    <location>
        <begin position="596"/>
        <end position="618"/>
    </location>
</feature>
<evidence type="ECO:0000256" key="9">
    <source>
        <dbReference type="ARBA" id="ARBA00022837"/>
    </source>
</evidence>
<dbReference type="Gene3D" id="4.10.900.10">
    <property type="entry name" value="TCF3-CBD (Catenin binding domain)"/>
    <property type="match status" value="1"/>
</dbReference>
<dbReference type="InterPro" id="IPR020894">
    <property type="entry name" value="Cadherin_CS"/>
</dbReference>
<dbReference type="FunFam" id="2.60.40.60:FF:000031">
    <property type="entry name" value="Cadherin 3"/>
    <property type="match status" value="1"/>
</dbReference>
<evidence type="ECO:0000256" key="11">
    <source>
        <dbReference type="ARBA" id="ARBA00022989"/>
    </source>
</evidence>
<dbReference type="GO" id="GO:0016342">
    <property type="term" value="C:catenin complex"/>
    <property type="evidence" value="ECO:0007669"/>
    <property type="project" value="TreeGrafter"/>
</dbReference>
<evidence type="ECO:0000313" key="20">
    <source>
        <dbReference type="EMBL" id="CAJ1084860.1"/>
    </source>
</evidence>
<keyword evidence="13" id="KW-0325">Glycoprotein</keyword>
<dbReference type="GO" id="GO:0000902">
    <property type="term" value="P:cell morphogenesis"/>
    <property type="evidence" value="ECO:0007669"/>
    <property type="project" value="TreeGrafter"/>
</dbReference>
<evidence type="ECO:0000256" key="4">
    <source>
        <dbReference type="ARBA" id="ARBA00022490"/>
    </source>
</evidence>
<dbReference type="Gene3D" id="2.60.40.60">
    <property type="entry name" value="Cadherins"/>
    <property type="match status" value="5"/>
</dbReference>
<dbReference type="GO" id="GO:0005737">
    <property type="term" value="C:cytoplasm"/>
    <property type="evidence" value="ECO:0007669"/>
    <property type="project" value="UniProtKB-SubCell"/>
</dbReference>
<reference evidence="20" key="1">
    <citation type="submission" date="2023-08" db="EMBL/GenBank/DDBJ databases">
        <authorList>
            <person name="Alioto T."/>
            <person name="Alioto T."/>
            <person name="Gomez Garrido J."/>
        </authorList>
    </citation>
    <scope>NUCLEOTIDE SEQUENCE</scope>
</reference>
<name>A0AAV1HFK2_XYRNO</name>
<feature type="domain" description="Cadherin" evidence="19">
    <location>
        <begin position="390"/>
        <end position="486"/>
    </location>
</feature>
<dbReference type="SUPFAM" id="SSF49313">
    <property type="entry name" value="Cadherin-like"/>
    <property type="match status" value="4"/>
</dbReference>
<feature type="chain" id="PRO_5043886329" evidence="18">
    <location>
        <begin position="19"/>
        <end position="838"/>
    </location>
</feature>
<evidence type="ECO:0000313" key="21">
    <source>
        <dbReference type="Proteomes" id="UP001178508"/>
    </source>
</evidence>
<evidence type="ECO:0000256" key="12">
    <source>
        <dbReference type="ARBA" id="ARBA00023136"/>
    </source>
</evidence>
<sequence length="838" mass="94035">MRTIYLLLLVALAALVESHNENRRRAKRELLRRSKRRWVLSTIELEEEAEGKYPLKISQMFNNMSGDHHEFRISGMGVDEPPLGVFEIDSHTGDVYANRPLDRELYPKPFHIKFDILHLHTGNKLDKELAFDIELKDKNDNPPKFDPPKVTENVMESTRTSDLSVLLNVNDIDKENTPNSQTTVAILSQTPKEPKIGIREINVKQFRLTVDGCFDYDKVKKYEVVLKANDLGTPVQSSTGTVVLNIIDTNTHLPTFKDKMHHGEVQEAFIKEDILRLKVEDKDTPNTPGWRAVYFFVSGNEEGNYKIDTDPTSNDGILSLVKKKDYEKTTIAKLKVGVMNEEPITVCKDFKDGGKDSEPTPDTADIEIKVIDVNDPPVFDKDPADIYQKEEEEPGKLLYQPQVHDAEGDKVRFELVEDPADWVTIDEATGEITSMKKMDRESPFVDNTTNIYQIVVKAVDDGEPSATGTCTIRIHLNDINDNAPQLVFKSAILCGNKGNKIMVEANDSDIHPYGGPFTFSLGGDDKTLAERWKLDPSTGIEAGLVSLKPLPYGTYPVPLVIQDQQNLIGQDTVEVTVCDCGDKEMCNDKELLSTNLGSAGIGLILGALLLFLLLLLVFMCQCVKKQFAIPISEDEGNQTLIKYNQEGGGSECKAVPNLPLPLPLTPTQSEAVTDGIKIATKQMSKSAAVMSQDIDMYSSYEQTMMNSHMASMSMHHQRDSMRSQGGQNMYSAWNTNRTNSYQGGSSRYHYSLTQRSSQRVADHLDRRLHTIDGNLVDHPAYRPREYAYEGLGSRSASLDELSLSDYGQDFNFLNDLGPRFKTLGNILQQKIHEKNLQF</sequence>
<dbReference type="Pfam" id="PF00028">
    <property type="entry name" value="Cadherin"/>
    <property type="match status" value="3"/>
</dbReference>
<dbReference type="PANTHER" id="PTHR24027:SF78">
    <property type="entry name" value="CADHERIN-LIKE PROTEIN 26"/>
    <property type="match status" value="1"/>
</dbReference>
<gene>
    <name evidence="20" type="ORF">XNOV1_A023546</name>
</gene>
<keyword evidence="12 17" id="KW-0472">Membrane</keyword>
<organism evidence="20 21">
    <name type="scientific">Xyrichtys novacula</name>
    <name type="common">Pearly razorfish</name>
    <name type="synonym">Hemipteronotus novacula</name>
    <dbReference type="NCBI Taxonomy" id="13765"/>
    <lineage>
        <taxon>Eukaryota</taxon>
        <taxon>Metazoa</taxon>
        <taxon>Chordata</taxon>
        <taxon>Craniata</taxon>
        <taxon>Vertebrata</taxon>
        <taxon>Euteleostomi</taxon>
        <taxon>Actinopterygii</taxon>
        <taxon>Neopterygii</taxon>
        <taxon>Teleostei</taxon>
        <taxon>Neoteleostei</taxon>
        <taxon>Acanthomorphata</taxon>
        <taxon>Eupercaria</taxon>
        <taxon>Labriformes</taxon>
        <taxon>Labridae</taxon>
        <taxon>Xyrichtys</taxon>
    </lineage>
</organism>
<dbReference type="InterPro" id="IPR027397">
    <property type="entry name" value="Catenin-bd_sf"/>
</dbReference>
<dbReference type="PANTHER" id="PTHR24027">
    <property type="entry name" value="CADHERIN-23"/>
    <property type="match status" value="1"/>
</dbReference>
<dbReference type="PRINTS" id="PR01820">
    <property type="entry name" value="DESMOCOLLIN"/>
</dbReference>
<dbReference type="EMBL" id="OY660885">
    <property type="protein sequence ID" value="CAJ1084860.1"/>
    <property type="molecule type" value="Genomic_DNA"/>
</dbReference>
<dbReference type="Proteomes" id="UP001178508">
    <property type="component" value="Chromosome 22"/>
</dbReference>
<evidence type="ECO:0000256" key="1">
    <source>
        <dbReference type="ARBA" id="ARBA00004251"/>
    </source>
</evidence>
<dbReference type="GO" id="GO:0055113">
    <property type="term" value="P:epiboly involved in gastrulation with mouth forming second"/>
    <property type="evidence" value="ECO:0007669"/>
    <property type="project" value="UniProtKB-ARBA"/>
</dbReference>
<dbReference type="FunFam" id="2.60.40.60:FF:000011">
    <property type="entry name" value="Cadherin 1"/>
    <property type="match status" value="1"/>
</dbReference>
<protein>
    <submittedName>
        <fullName evidence="20">Cadherin-like protein 26</fullName>
    </submittedName>
</protein>
<dbReference type="FunFam" id="2.60.40.60:FF:000019">
    <property type="entry name" value="Cadherin 2"/>
    <property type="match status" value="1"/>
</dbReference>
<dbReference type="GO" id="GO:0007156">
    <property type="term" value="P:homophilic cell adhesion via plasma membrane adhesion molecules"/>
    <property type="evidence" value="ECO:0007669"/>
    <property type="project" value="InterPro"/>
</dbReference>
<evidence type="ECO:0000256" key="16">
    <source>
        <dbReference type="RuleBase" id="RU004357"/>
    </source>
</evidence>
<dbReference type="SMART" id="SM00112">
    <property type="entry name" value="CA"/>
    <property type="match status" value="5"/>
</dbReference>
<keyword evidence="9 14" id="KW-0106">Calcium</keyword>
<evidence type="ECO:0000256" key="15">
    <source>
        <dbReference type="RuleBase" id="RU003318"/>
    </source>
</evidence>
<dbReference type="GO" id="GO:0005912">
    <property type="term" value="C:adherens junction"/>
    <property type="evidence" value="ECO:0007669"/>
    <property type="project" value="TreeGrafter"/>
</dbReference>
<dbReference type="PRINTS" id="PR00205">
    <property type="entry name" value="CADHERIN"/>
</dbReference>
<keyword evidence="7 18" id="KW-0732">Signal</keyword>
<evidence type="ECO:0000256" key="18">
    <source>
        <dbReference type="SAM" id="SignalP"/>
    </source>
</evidence>
<evidence type="ECO:0000259" key="19">
    <source>
        <dbReference type="PROSITE" id="PS50268"/>
    </source>
</evidence>
<feature type="domain" description="Cadherin" evidence="19">
    <location>
        <begin position="503"/>
        <end position="592"/>
    </location>
</feature>
<keyword evidence="3" id="KW-1003">Cell membrane</keyword>
<dbReference type="InterPro" id="IPR015919">
    <property type="entry name" value="Cadherin-like_sf"/>
</dbReference>
<evidence type="ECO:0000256" key="14">
    <source>
        <dbReference type="PROSITE-ProRule" id="PRU00043"/>
    </source>
</evidence>
<evidence type="ECO:0000256" key="10">
    <source>
        <dbReference type="ARBA" id="ARBA00022889"/>
    </source>
</evidence>
<evidence type="ECO:0000256" key="2">
    <source>
        <dbReference type="ARBA" id="ARBA00004496"/>
    </source>
</evidence>
<evidence type="ECO:0000256" key="7">
    <source>
        <dbReference type="ARBA" id="ARBA00022729"/>
    </source>
</evidence>
<dbReference type="InterPro" id="IPR039808">
    <property type="entry name" value="Cadherin"/>
</dbReference>
<comment type="subcellular location">
    <subcellularLocation>
        <location evidence="1 15">Cell membrane</location>
        <topology evidence="1 15">Single-pass type I membrane protein</topology>
    </subcellularLocation>
    <subcellularLocation>
        <location evidence="2">Cytoplasm</location>
    </subcellularLocation>
</comment>
<dbReference type="GO" id="GO:0007043">
    <property type="term" value="P:cell-cell junction assembly"/>
    <property type="evidence" value="ECO:0007669"/>
    <property type="project" value="TreeGrafter"/>
</dbReference>
<dbReference type="AlphaFoldDB" id="A0AAV1HFK2"/>
<dbReference type="PROSITE" id="PS00232">
    <property type="entry name" value="CADHERIN_1"/>
    <property type="match status" value="2"/>
</dbReference>
<keyword evidence="5 15" id="KW-0812">Transmembrane</keyword>
<dbReference type="GO" id="GO:0060027">
    <property type="term" value="P:convergent extension involved in gastrulation"/>
    <property type="evidence" value="ECO:0007669"/>
    <property type="project" value="UniProtKB-ARBA"/>
</dbReference>
<dbReference type="GO" id="GO:0044331">
    <property type="term" value="P:cell-cell adhesion mediated by cadherin"/>
    <property type="evidence" value="ECO:0007669"/>
    <property type="project" value="TreeGrafter"/>
</dbReference>
<keyword evidence="21" id="KW-1185">Reference proteome</keyword>
<comment type="function">
    <text evidence="16">Cadherins are calcium-dependent cell adhesion proteins.</text>
</comment>
<dbReference type="InterPro" id="IPR000233">
    <property type="entry name" value="Cadherin_Y-type_LIR"/>
</dbReference>
<dbReference type="FunFam" id="2.60.40.60:FF:000095">
    <property type="entry name" value="Cadherin 13"/>
    <property type="match status" value="1"/>
</dbReference>
<feature type="signal peptide" evidence="18">
    <location>
        <begin position="1"/>
        <end position="18"/>
    </location>
</feature>
<dbReference type="GO" id="GO:0016477">
    <property type="term" value="P:cell migration"/>
    <property type="evidence" value="ECO:0007669"/>
    <property type="project" value="TreeGrafter"/>
</dbReference>